<evidence type="ECO:0000313" key="9">
    <source>
        <dbReference type="Proteomes" id="UP000005104"/>
    </source>
</evidence>
<evidence type="ECO:0000256" key="6">
    <source>
        <dbReference type="SAM" id="Phobius"/>
    </source>
</evidence>
<evidence type="ECO:0000259" key="7">
    <source>
        <dbReference type="SMART" id="SM00849"/>
    </source>
</evidence>
<feature type="transmembrane region" description="Helical" evidence="6">
    <location>
        <begin position="58"/>
        <end position="75"/>
    </location>
</feature>
<feature type="domain" description="Metallo-beta-lactamase" evidence="7">
    <location>
        <begin position="568"/>
        <end position="774"/>
    </location>
</feature>
<dbReference type="eggNOG" id="COG2333">
    <property type="taxonomic scope" value="Bacteria"/>
</dbReference>
<keyword evidence="2" id="KW-1003">Cell membrane</keyword>
<keyword evidence="5 6" id="KW-0472">Membrane</keyword>
<keyword evidence="3 6" id="KW-0812">Transmembrane</keyword>
<dbReference type="GO" id="GO:0005886">
    <property type="term" value="C:plasma membrane"/>
    <property type="evidence" value="ECO:0007669"/>
    <property type="project" value="UniProtKB-SubCell"/>
</dbReference>
<name>H5XZ41_9FIRM</name>
<dbReference type="Proteomes" id="UP000005104">
    <property type="component" value="Chromosome"/>
</dbReference>
<accession>H5XZ41</accession>
<dbReference type="RefSeq" id="WP_007786808.1">
    <property type="nucleotide sequence ID" value="NZ_CM001441.1"/>
</dbReference>
<dbReference type="SUPFAM" id="SSF56281">
    <property type="entry name" value="Metallo-hydrolase/oxidoreductase"/>
    <property type="match status" value="1"/>
</dbReference>
<organism evidence="8 9">
    <name type="scientific">Desulfosporosinus youngiae DSM 17734</name>
    <dbReference type="NCBI Taxonomy" id="768710"/>
    <lineage>
        <taxon>Bacteria</taxon>
        <taxon>Bacillati</taxon>
        <taxon>Bacillota</taxon>
        <taxon>Clostridia</taxon>
        <taxon>Eubacteriales</taxon>
        <taxon>Desulfitobacteriaceae</taxon>
        <taxon>Desulfosporosinus</taxon>
    </lineage>
</organism>
<feature type="transmembrane region" description="Helical" evidence="6">
    <location>
        <begin position="368"/>
        <end position="389"/>
    </location>
</feature>
<dbReference type="PANTHER" id="PTHR30619:SF1">
    <property type="entry name" value="RECOMBINATION PROTEIN 2"/>
    <property type="match status" value="1"/>
</dbReference>
<evidence type="ECO:0000256" key="4">
    <source>
        <dbReference type="ARBA" id="ARBA00022989"/>
    </source>
</evidence>
<dbReference type="InterPro" id="IPR052159">
    <property type="entry name" value="Competence_DNA_uptake"/>
</dbReference>
<dbReference type="OrthoDB" id="9761531at2"/>
<feature type="transmembrane region" description="Helical" evidence="6">
    <location>
        <begin position="28"/>
        <end position="46"/>
    </location>
</feature>
<feature type="transmembrane region" description="Helical" evidence="6">
    <location>
        <begin position="241"/>
        <end position="262"/>
    </location>
</feature>
<proteinExistence type="predicted"/>
<feature type="transmembrane region" description="Helical" evidence="6">
    <location>
        <begin position="338"/>
        <end position="356"/>
    </location>
</feature>
<dbReference type="HOGENOM" id="CLU_010363_2_1_9"/>
<dbReference type="SMART" id="SM00849">
    <property type="entry name" value="Lactamase_B"/>
    <property type="match status" value="1"/>
</dbReference>
<evidence type="ECO:0000256" key="2">
    <source>
        <dbReference type="ARBA" id="ARBA00022475"/>
    </source>
</evidence>
<sequence>MRDPLIRRASALLLGGLIGAYIPSEGRFWALGILVWLGVRLLLWCPRDFFGRMFRPEIPLLAGSLLLGFVYGALAERTLPEPLVLDRVEIVGLLKDWNINEDMAVGLLRVEEGEVKGQTYRLAVYPDQGGHIPSEWKRVQPGDRLSFQGHLERLKPLGTPGGFDVRLYYGVRGLSGTMYAQGDAVLVSAGEPGLTWKIRQQVRNRLLIWDSEETGVLEGILFGDSSRIPDVVEERYKVTGVLHVFAASGSNVAFVLGFSWLLFCFLPKGFRIGATVLALLLYAALCGGNAPIVRATILGIALLLGRLGREKVAVLRWLFFAAVGLFIHNPLIIQDLGFQLSFAAAWGIIVLTPRILGTKLLANIPALLRYAAAGTLAAQAATLPLLIAAFHRLSIIGLLVNVFILFVLGGVLEVGLLGVLLSFSPELSAPLFQASLWLLEGTNAILKFLAELPYADVWVLNPGPLFWLIWYGGIGVVLWGRERALFTFKVRWIYCRRGLSKLAVRLIEECPGGLGQAMQRTLASISYRPISGNRWLVRWSGILLILVLLWSPWNSKNDLEVVIIDVGQGDATLIRTPEKHAVLIDTGPRSETFDAGERIVLPYLLHTGTRHLDALLITHEHNDHIGGVRAILKTIPTDWVGVPNVGERLENEEWREGLPVGLTRQSETLRLLQAGDRINLDSGAWIDVLGPQQVLKGTHSDANNNCLVLKLHYLGQSVMLTADMEQEQMQDIYETGVALETDVFKVPHHGSRFSLYAPWLESMYPQAVWISVGKNSFGHPSREVLRYWEERHVPVFRTDEYGTIRLLLGEGGVEVIPGR</sequence>
<reference evidence="8 9" key="1">
    <citation type="submission" date="2011-11" db="EMBL/GenBank/DDBJ databases">
        <title>The Noncontiguous Finished genome of Desulfosporosinus youngiae DSM 17734.</title>
        <authorList>
            <consortium name="US DOE Joint Genome Institute (JGI-PGF)"/>
            <person name="Lucas S."/>
            <person name="Han J."/>
            <person name="Lapidus A."/>
            <person name="Cheng J.-F."/>
            <person name="Goodwin L."/>
            <person name="Pitluck S."/>
            <person name="Peters L."/>
            <person name="Ovchinnikova G."/>
            <person name="Lu M."/>
            <person name="Land M.L."/>
            <person name="Hauser L."/>
            <person name="Pester M."/>
            <person name="Spring S."/>
            <person name="Ollivier B."/>
            <person name="Rattei T."/>
            <person name="Klenk H.-P."/>
            <person name="Wagner M."/>
            <person name="Loy A."/>
            <person name="Woyke T.J."/>
        </authorList>
    </citation>
    <scope>NUCLEOTIDE SEQUENCE [LARGE SCALE GENOMIC DNA]</scope>
    <source>
        <strain evidence="8 9">DSM 17734</strain>
    </source>
</reference>
<dbReference type="EMBL" id="CM001441">
    <property type="protein sequence ID" value="EHQ91747.1"/>
    <property type="molecule type" value="Genomic_DNA"/>
</dbReference>
<dbReference type="Pfam" id="PF03772">
    <property type="entry name" value="Competence"/>
    <property type="match status" value="1"/>
</dbReference>
<evidence type="ECO:0000313" key="8">
    <source>
        <dbReference type="EMBL" id="EHQ91747.1"/>
    </source>
</evidence>
<dbReference type="InterPro" id="IPR036866">
    <property type="entry name" value="RibonucZ/Hydroxyglut_hydro"/>
</dbReference>
<evidence type="ECO:0000256" key="5">
    <source>
        <dbReference type="ARBA" id="ARBA00023136"/>
    </source>
</evidence>
<dbReference type="STRING" id="768710.DesyoDRAFT_4803"/>
<feature type="transmembrane region" description="Helical" evidence="6">
    <location>
        <begin position="395"/>
        <end position="419"/>
    </location>
</feature>
<evidence type="ECO:0000256" key="1">
    <source>
        <dbReference type="ARBA" id="ARBA00004651"/>
    </source>
</evidence>
<dbReference type="eggNOG" id="COG0658">
    <property type="taxonomic scope" value="Bacteria"/>
</dbReference>
<protein>
    <submittedName>
        <fullName evidence="8">ComEC/Rec2-related protein</fullName>
    </submittedName>
</protein>
<feature type="transmembrane region" description="Helical" evidence="6">
    <location>
        <begin position="5"/>
        <end position="22"/>
    </location>
</feature>
<evidence type="ECO:0000256" key="3">
    <source>
        <dbReference type="ARBA" id="ARBA00022692"/>
    </source>
</evidence>
<dbReference type="Pfam" id="PF13567">
    <property type="entry name" value="DUF4131"/>
    <property type="match status" value="1"/>
</dbReference>
<dbReference type="Pfam" id="PF00753">
    <property type="entry name" value="Lactamase_B"/>
    <property type="match status" value="1"/>
</dbReference>
<dbReference type="InterPro" id="IPR025405">
    <property type="entry name" value="DUF4131"/>
</dbReference>
<feature type="transmembrane region" description="Helical" evidence="6">
    <location>
        <begin position="535"/>
        <end position="553"/>
    </location>
</feature>
<dbReference type="AlphaFoldDB" id="H5XZ41"/>
<dbReference type="PANTHER" id="PTHR30619">
    <property type="entry name" value="DNA INTERNALIZATION/COMPETENCE PROTEIN COMEC/REC2"/>
    <property type="match status" value="1"/>
</dbReference>
<feature type="transmembrane region" description="Helical" evidence="6">
    <location>
        <begin position="314"/>
        <end position="332"/>
    </location>
</feature>
<dbReference type="InterPro" id="IPR001279">
    <property type="entry name" value="Metallo-B-lactamas"/>
</dbReference>
<dbReference type="InterPro" id="IPR004477">
    <property type="entry name" value="ComEC_N"/>
</dbReference>
<dbReference type="CDD" id="cd07731">
    <property type="entry name" value="ComA-like_MBL-fold"/>
    <property type="match status" value="1"/>
</dbReference>
<feature type="transmembrane region" description="Helical" evidence="6">
    <location>
        <begin position="462"/>
        <end position="480"/>
    </location>
</feature>
<dbReference type="NCBIfam" id="TIGR00360">
    <property type="entry name" value="ComEC_N-term"/>
    <property type="match status" value="1"/>
</dbReference>
<gene>
    <name evidence="8" type="ORF">DesyoDRAFT_4803</name>
</gene>
<dbReference type="InterPro" id="IPR035681">
    <property type="entry name" value="ComA-like_MBL"/>
</dbReference>
<dbReference type="Gene3D" id="3.60.15.10">
    <property type="entry name" value="Ribonuclease Z/Hydroxyacylglutathione hydrolase-like"/>
    <property type="match status" value="1"/>
</dbReference>
<keyword evidence="9" id="KW-1185">Reference proteome</keyword>
<comment type="subcellular location">
    <subcellularLocation>
        <location evidence="1">Cell membrane</location>
        <topology evidence="1">Multi-pass membrane protein</topology>
    </subcellularLocation>
</comment>
<keyword evidence="4 6" id="KW-1133">Transmembrane helix</keyword>